<keyword evidence="4" id="KW-1185">Reference proteome</keyword>
<dbReference type="RefSeq" id="WP_093193681.1">
    <property type="nucleotide sequence ID" value="NZ_FNEV01000005.1"/>
</dbReference>
<gene>
    <name evidence="3" type="ORF">SAMN04490247_1955</name>
</gene>
<dbReference type="Proteomes" id="UP000199225">
    <property type="component" value="Unassembled WGS sequence"/>
</dbReference>
<protein>
    <recommendedName>
        <fullName evidence="2">DUF4015 domain-containing protein</fullName>
    </recommendedName>
</protein>
<dbReference type="InterPro" id="IPR025275">
    <property type="entry name" value="DUF4015"/>
</dbReference>
<sequence length="402" mass="45730">MKYLHLKMLLALFMVFGFASVVHAEEGEELPGKEVAKKEVGMKELPLPDKIQRFLYDSGLDFTYPDAVRGIYVTANSAAGSRMSELKELVGSTDLNAMVIDVKEDHGNIMLEPHNEKYKEMFEGRYESVMDDPRAILEDLEEQGIYPIARVVVFKDNVLAEERPDLSFQRNGQIWRNGKGEAFVNPFEKEVWEYNVEVGKMAAELGFKEIQFDYVRFPEGFASRDDELQYGKGDYNVEGVNDVQQRVNAVTDFVAYARESLRNYDVDVAVDIFGYSAVVPEEPNIGQNFSKISSNVDVISSMIYPSHWGPSFGISKPDTEPYRLIDEYAKVENERLATLEEAPTSRPWIQDFEAPWLYSGATKQYGKQEVEAQIRALNENGIEEFLLWNAGNSYTKGVDYTP</sequence>
<evidence type="ECO:0000256" key="1">
    <source>
        <dbReference type="SAM" id="SignalP"/>
    </source>
</evidence>
<evidence type="ECO:0000313" key="4">
    <source>
        <dbReference type="Proteomes" id="UP000199225"/>
    </source>
</evidence>
<keyword evidence="1" id="KW-0732">Signal</keyword>
<reference evidence="4" key="1">
    <citation type="submission" date="2016-10" db="EMBL/GenBank/DDBJ databases">
        <authorList>
            <person name="Varghese N."/>
            <person name="Submissions S."/>
        </authorList>
    </citation>
    <scope>NUCLEOTIDE SEQUENCE [LARGE SCALE GENOMIC DNA]</scope>
    <source>
        <strain evidence="4">DSM 4771</strain>
    </source>
</reference>
<dbReference type="EMBL" id="FNEV01000005">
    <property type="protein sequence ID" value="SDJ44778.1"/>
    <property type="molecule type" value="Genomic_DNA"/>
</dbReference>
<evidence type="ECO:0000259" key="2">
    <source>
        <dbReference type="Pfam" id="PF13200"/>
    </source>
</evidence>
<dbReference type="AlphaFoldDB" id="A0A1G8TTC6"/>
<evidence type="ECO:0000313" key="3">
    <source>
        <dbReference type="EMBL" id="SDJ44778.1"/>
    </source>
</evidence>
<dbReference type="Gene3D" id="3.20.20.80">
    <property type="entry name" value="Glycosidases"/>
    <property type="match status" value="1"/>
</dbReference>
<organism evidence="3 4">
    <name type="scientific">Salimicrobium halophilum</name>
    <dbReference type="NCBI Taxonomy" id="86666"/>
    <lineage>
        <taxon>Bacteria</taxon>
        <taxon>Bacillati</taxon>
        <taxon>Bacillota</taxon>
        <taxon>Bacilli</taxon>
        <taxon>Bacillales</taxon>
        <taxon>Bacillaceae</taxon>
        <taxon>Salimicrobium</taxon>
    </lineage>
</organism>
<name>A0A1G8TTC6_9BACI</name>
<feature type="signal peptide" evidence="1">
    <location>
        <begin position="1"/>
        <end position="24"/>
    </location>
</feature>
<accession>A0A1G8TTC6</accession>
<dbReference type="SUPFAM" id="SSF51445">
    <property type="entry name" value="(Trans)glycosidases"/>
    <property type="match status" value="1"/>
</dbReference>
<dbReference type="OrthoDB" id="9774125at2"/>
<dbReference type="STRING" id="86666.SAMN04490247_1955"/>
<dbReference type="Pfam" id="PF13200">
    <property type="entry name" value="DUF4015"/>
    <property type="match status" value="1"/>
</dbReference>
<dbReference type="InterPro" id="IPR017853">
    <property type="entry name" value="GH"/>
</dbReference>
<feature type="chain" id="PRO_5011580602" description="DUF4015 domain-containing protein" evidence="1">
    <location>
        <begin position="25"/>
        <end position="402"/>
    </location>
</feature>
<proteinExistence type="predicted"/>
<feature type="domain" description="DUF4015" evidence="2">
    <location>
        <begin position="70"/>
        <end position="394"/>
    </location>
</feature>